<evidence type="ECO:0000256" key="1">
    <source>
        <dbReference type="SAM" id="MobiDB-lite"/>
    </source>
</evidence>
<evidence type="ECO:0000313" key="3">
    <source>
        <dbReference type="Proteomes" id="UP001595912"/>
    </source>
</evidence>
<keyword evidence="3" id="KW-1185">Reference proteome</keyword>
<name>A0ABV9VZQ8_9ACTN</name>
<gene>
    <name evidence="2" type="ORF">ACFPIJ_28585</name>
</gene>
<dbReference type="Proteomes" id="UP001595912">
    <property type="component" value="Unassembled WGS sequence"/>
</dbReference>
<dbReference type="RefSeq" id="WP_380119361.1">
    <property type="nucleotide sequence ID" value="NZ_JBHSIU010000039.1"/>
</dbReference>
<proteinExistence type="predicted"/>
<protein>
    <recommendedName>
        <fullName evidence="4">Transposase</fullName>
    </recommendedName>
</protein>
<reference evidence="3" key="1">
    <citation type="journal article" date="2019" name="Int. J. Syst. Evol. Microbiol.">
        <title>The Global Catalogue of Microorganisms (GCM) 10K type strain sequencing project: providing services to taxonomists for standard genome sequencing and annotation.</title>
        <authorList>
            <consortium name="The Broad Institute Genomics Platform"/>
            <consortium name="The Broad Institute Genome Sequencing Center for Infectious Disease"/>
            <person name="Wu L."/>
            <person name="Ma J."/>
        </authorList>
    </citation>
    <scope>NUCLEOTIDE SEQUENCE [LARGE SCALE GENOMIC DNA]</scope>
    <source>
        <strain evidence="3">CGMCC 4.7152</strain>
    </source>
</reference>
<accession>A0ABV9VZQ8</accession>
<dbReference type="EMBL" id="JBHSIU010000039">
    <property type="protein sequence ID" value="MFC5001783.1"/>
    <property type="molecule type" value="Genomic_DNA"/>
</dbReference>
<organism evidence="2 3">
    <name type="scientific">Dactylosporangium cerinum</name>
    <dbReference type="NCBI Taxonomy" id="1434730"/>
    <lineage>
        <taxon>Bacteria</taxon>
        <taxon>Bacillati</taxon>
        <taxon>Actinomycetota</taxon>
        <taxon>Actinomycetes</taxon>
        <taxon>Micromonosporales</taxon>
        <taxon>Micromonosporaceae</taxon>
        <taxon>Dactylosporangium</taxon>
    </lineage>
</organism>
<evidence type="ECO:0000313" key="2">
    <source>
        <dbReference type="EMBL" id="MFC5001783.1"/>
    </source>
</evidence>
<evidence type="ECO:0008006" key="4">
    <source>
        <dbReference type="Google" id="ProtNLM"/>
    </source>
</evidence>
<sequence length="38" mass="4387">MEPLLPETGRQRRHPGPNRVADRQVLRGILFVLHTGIR</sequence>
<feature type="region of interest" description="Disordered" evidence="1">
    <location>
        <begin position="1"/>
        <end position="20"/>
    </location>
</feature>
<comment type="caution">
    <text evidence="2">The sequence shown here is derived from an EMBL/GenBank/DDBJ whole genome shotgun (WGS) entry which is preliminary data.</text>
</comment>